<keyword evidence="8 11" id="KW-0472">Membrane</keyword>
<keyword evidence="9" id="KW-0802">TPR repeat</keyword>
<evidence type="ECO:0000313" key="14">
    <source>
        <dbReference type="EMBL" id="SKD02056.1"/>
    </source>
</evidence>
<dbReference type="AlphaFoldDB" id="A0A1T5NNW8"/>
<accession>A0A1T5NNW8</accession>
<dbReference type="InterPro" id="IPR011990">
    <property type="entry name" value="TPR-like_helical_dom_sf"/>
</dbReference>
<evidence type="ECO:0000256" key="4">
    <source>
        <dbReference type="ARBA" id="ARBA00022692"/>
    </source>
</evidence>
<evidence type="ECO:0000256" key="1">
    <source>
        <dbReference type="ARBA" id="ARBA00004651"/>
    </source>
</evidence>
<keyword evidence="2" id="KW-1003">Cell membrane</keyword>
<feature type="coiled-coil region" evidence="10">
    <location>
        <begin position="365"/>
        <end position="392"/>
    </location>
</feature>
<feature type="signal peptide" evidence="12">
    <location>
        <begin position="1"/>
        <end position="21"/>
    </location>
</feature>
<dbReference type="STRING" id="393003.SAMN05660461_2398"/>
<dbReference type="InterPro" id="IPR036890">
    <property type="entry name" value="HATPase_C_sf"/>
</dbReference>
<keyword evidence="7" id="KW-0902">Two-component regulatory system</keyword>
<gene>
    <name evidence="14" type="ORF">SAMN05660461_2398</name>
</gene>
<dbReference type="Gene3D" id="3.30.565.10">
    <property type="entry name" value="Histidine kinase-like ATPase, C-terminal domain"/>
    <property type="match status" value="1"/>
</dbReference>
<dbReference type="PROSITE" id="PS50005">
    <property type="entry name" value="TPR"/>
    <property type="match status" value="2"/>
</dbReference>
<dbReference type="InterPro" id="IPR019734">
    <property type="entry name" value="TPR_rpt"/>
</dbReference>
<dbReference type="SUPFAM" id="SSF48452">
    <property type="entry name" value="TPR-like"/>
    <property type="match status" value="2"/>
</dbReference>
<dbReference type="GO" id="GO:0046983">
    <property type="term" value="F:protein dimerization activity"/>
    <property type="evidence" value="ECO:0007669"/>
    <property type="project" value="InterPro"/>
</dbReference>
<feature type="domain" description="Histidine kinase" evidence="13">
    <location>
        <begin position="564"/>
        <end position="652"/>
    </location>
</feature>
<dbReference type="GO" id="GO:0005886">
    <property type="term" value="C:plasma membrane"/>
    <property type="evidence" value="ECO:0007669"/>
    <property type="project" value="UniProtKB-SubCell"/>
</dbReference>
<comment type="subcellular location">
    <subcellularLocation>
        <location evidence="1">Cell membrane</location>
        <topology evidence="1">Multi-pass membrane protein</topology>
    </subcellularLocation>
</comment>
<feature type="chain" id="PRO_5013387101" evidence="12">
    <location>
        <begin position="22"/>
        <end position="662"/>
    </location>
</feature>
<keyword evidence="3" id="KW-0808">Transferase</keyword>
<evidence type="ECO:0000256" key="11">
    <source>
        <dbReference type="SAM" id="Phobius"/>
    </source>
</evidence>
<evidence type="ECO:0000256" key="2">
    <source>
        <dbReference type="ARBA" id="ARBA00022475"/>
    </source>
</evidence>
<dbReference type="InterPro" id="IPR003594">
    <property type="entry name" value="HATPase_dom"/>
</dbReference>
<feature type="repeat" description="TPR" evidence="9">
    <location>
        <begin position="243"/>
        <end position="276"/>
    </location>
</feature>
<evidence type="ECO:0000256" key="6">
    <source>
        <dbReference type="ARBA" id="ARBA00022989"/>
    </source>
</evidence>
<keyword evidence="12" id="KW-0732">Signal</keyword>
<dbReference type="InterPro" id="IPR005467">
    <property type="entry name" value="His_kinase_dom"/>
</dbReference>
<keyword evidence="10" id="KW-0175">Coiled coil</keyword>
<keyword evidence="15" id="KW-1185">Reference proteome</keyword>
<evidence type="ECO:0000256" key="5">
    <source>
        <dbReference type="ARBA" id="ARBA00022777"/>
    </source>
</evidence>
<dbReference type="PROSITE" id="PS50109">
    <property type="entry name" value="HIS_KIN"/>
    <property type="match status" value="1"/>
</dbReference>
<keyword evidence="4 11" id="KW-0812">Transmembrane</keyword>
<dbReference type="Pfam" id="PF02518">
    <property type="entry name" value="HATPase_c"/>
    <property type="match status" value="1"/>
</dbReference>
<dbReference type="PANTHER" id="PTHR24421">
    <property type="entry name" value="NITRATE/NITRITE SENSOR PROTEIN NARX-RELATED"/>
    <property type="match status" value="1"/>
</dbReference>
<dbReference type="Gene3D" id="1.20.5.1930">
    <property type="match status" value="1"/>
</dbReference>
<protein>
    <submittedName>
        <fullName evidence="14">Signal transduction histidine kinase</fullName>
    </submittedName>
</protein>
<dbReference type="EMBL" id="FUZZ01000001">
    <property type="protein sequence ID" value="SKD02056.1"/>
    <property type="molecule type" value="Genomic_DNA"/>
</dbReference>
<name>A0A1T5NNW8_9BACT</name>
<dbReference type="SMART" id="SM00028">
    <property type="entry name" value="TPR"/>
    <property type="match status" value="4"/>
</dbReference>
<dbReference type="SUPFAM" id="SSF55874">
    <property type="entry name" value="ATPase domain of HSP90 chaperone/DNA topoisomerase II/histidine kinase"/>
    <property type="match status" value="1"/>
</dbReference>
<dbReference type="SMART" id="SM00387">
    <property type="entry name" value="HATPase_c"/>
    <property type="match status" value="1"/>
</dbReference>
<reference evidence="14 15" key="1">
    <citation type="submission" date="2017-02" db="EMBL/GenBank/DDBJ databases">
        <authorList>
            <person name="Peterson S.W."/>
        </authorList>
    </citation>
    <scope>NUCLEOTIDE SEQUENCE [LARGE SCALE GENOMIC DNA]</scope>
    <source>
        <strain evidence="14 15">DSM 18108</strain>
    </source>
</reference>
<proteinExistence type="predicted"/>
<dbReference type="Pfam" id="PF13424">
    <property type="entry name" value="TPR_12"/>
    <property type="match status" value="1"/>
</dbReference>
<dbReference type="Pfam" id="PF07730">
    <property type="entry name" value="HisKA_3"/>
    <property type="match status" value="1"/>
</dbReference>
<dbReference type="CDD" id="cd16917">
    <property type="entry name" value="HATPase_UhpB-NarQ-NarX-like"/>
    <property type="match status" value="1"/>
</dbReference>
<organism evidence="14 15">
    <name type="scientific">Chitinophaga ginsengisegetis</name>
    <dbReference type="NCBI Taxonomy" id="393003"/>
    <lineage>
        <taxon>Bacteria</taxon>
        <taxon>Pseudomonadati</taxon>
        <taxon>Bacteroidota</taxon>
        <taxon>Chitinophagia</taxon>
        <taxon>Chitinophagales</taxon>
        <taxon>Chitinophagaceae</taxon>
        <taxon>Chitinophaga</taxon>
    </lineage>
</organism>
<dbReference type="RefSeq" id="WP_159454281.1">
    <property type="nucleotide sequence ID" value="NZ_FUZZ01000001.1"/>
</dbReference>
<evidence type="ECO:0000259" key="13">
    <source>
        <dbReference type="PROSITE" id="PS50109"/>
    </source>
</evidence>
<feature type="repeat" description="TPR" evidence="9">
    <location>
        <begin position="203"/>
        <end position="236"/>
    </location>
</feature>
<keyword evidence="5 14" id="KW-0418">Kinase</keyword>
<dbReference type="Gene3D" id="1.25.40.10">
    <property type="entry name" value="Tetratricopeptide repeat domain"/>
    <property type="match status" value="1"/>
</dbReference>
<evidence type="ECO:0000256" key="10">
    <source>
        <dbReference type="SAM" id="Coils"/>
    </source>
</evidence>
<dbReference type="PANTHER" id="PTHR24421:SF37">
    <property type="entry name" value="SENSOR HISTIDINE KINASE NARS"/>
    <property type="match status" value="1"/>
</dbReference>
<dbReference type="InterPro" id="IPR050482">
    <property type="entry name" value="Sensor_HK_TwoCompSys"/>
</dbReference>
<dbReference type="GO" id="GO:0000155">
    <property type="term" value="F:phosphorelay sensor kinase activity"/>
    <property type="evidence" value="ECO:0007669"/>
    <property type="project" value="InterPro"/>
</dbReference>
<evidence type="ECO:0000256" key="3">
    <source>
        <dbReference type="ARBA" id="ARBA00022679"/>
    </source>
</evidence>
<evidence type="ECO:0000256" key="12">
    <source>
        <dbReference type="SAM" id="SignalP"/>
    </source>
</evidence>
<dbReference type="InterPro" id="IPR011712">
    <property type="entry name" value="Sig_transdc_His_kin_sub3_dim/P"/>
</dbReference>
<evidence type="ECO:0000256" key="7">
    <source>
        <dbReference type="ARBA" id="ARBA00023012"/>
    </source>
</evidence>
<feature type="transmembrane region" description="Helical" evidence="11">
    <location>
        <begin position="401"/>
        <end position="420"/>
    </location>
</feature>
<evidence type="ECO:0000256" key="9">
    <source>
        <dbReference type="PROSITE-ProRule" id="PRU00339"/>
    </source>
</evidence>
<evidence type="ECO:0000313" key="15">
    <source>
        <dbReference type="Proteomes" id="UP000190166"/>
    </source>
</evidence>
<keyword evidence="6 11" id="KW-1133">Transmembrane helix</keyword>
<evidence type="ECO:0000256" key="8">
    <source>
        <dbReference type="ARBA" id="ARBA00023136"/>
    </source>
</evidence>
<dbReference type="Proteomes" id="UP000190166">
    <property type="component" value="Unassembled WGS sequence"/>
</dbReference>
<sequence>MLRILLLVCCISIGSNGISLAAPASAADSVLQAINRQPEDTQQVQALIEYGCRLFPYQLDKSAAVFMRALRISRQLGYHKGVADFACYYMYIQDMRGQYLQSLFMLKQAVIIYASLKDTLNQVRAISYCGMEYQQMANFPAAAAAYLEALKLADAAKDSASTGMINNYLSDVFISLGDFKKGFNYAAQAYDHGRKLGSNSRMASALLNMGESKSREGNYTAASGYFSRALELGKKAGDQLLVLNALTATGRVYTDLSQHEQSLRTYEKALLISTDDPGLENRMQLYMGYANALYRSGKHLAADIYLRKTITLARQYYAGDELRRAYLAASDNEAAQNHYQRAFQLRKAYEQLNDSLVGNATRLNVQQLEMQYQSEKKDRDLAEKKLQLIQKDLLLQRKNRWIGFIFTGVVLILVVSFLVWQKLLHRHRLQKQQLQTLEVEKTVQVLEAMMQGEEKERTRLSKDLHDGVGGLLSAVKMHFWALKYERTFLQQDKGFNHALSMLDDAIGEVRKTAHNLMPEILSRMGLAGALELFCNNVSHSRELQITFYTSGDMQRFKSNFELSVYRIVQELINNIIKHAHATEALVQLTQHDQLLTITVEDNGVGFENITKSTTGMGLKNLHTRIKSLNGHLTLTAIPGCGTTAYIEFNIAIMQLMEVQPSF</sequence>